<protein>
    <submittedName>
        <fullName evidence="1">Uncharacterized protein</fullName>
    </submittedName>
</protein>
<gene>
    <name evidence="1" type="ORF">SK128_006345</name>
</gene>
<comment type="caution">
    <text evidence="1">The sequence shown here is derived from an EMBL/GenBank/DDBJ whole genome shotgun (WGS) entry which is preliminary data.</text>
</comment>
<evidence type="ECO:0000313" key="1">
    <source>
        <dbReference type="EMBL" id="KAK7074096.1"/>
    </source>
</evidence>
<keyword evidence="2" id="KW-1185">Reference proteome</keyword>
<feature type="non-terminal residue" evidence="1">
    <location>
        <position position="1"/>
    </location>
</feature>
<sequence>KQTSLSAKCSALIMDLGLYFDDLVGLAKSRGHLQHSNLIESAKYLILMAPKDYITVLLIQRAYRYKLHRGLQDDSVGYPSIDKHSEM</sequence>
<proteinExistence type="predicted"/>
<dbReference type="EMBL" id="JAXCGZ010011819">
    <property type="protein sequence ID" value="KAK7074096.1"/>
    <property type="molecule type" value="Genomic_DNA"/>
</dbReference>
<organism evidence="1 2">
    <name type="scientific">Halocaridina rubra</name>
    <name type="common">Hawaiian red shrimp</name>
    <dbReference type="NCBI Taxonomy" id="373956"/>
    <lineage>
        <taxon>Eukaryota</taxon>
        <taxon>Metazoa</taxon>
        <taxon>Ecdysozoa</taxon>
        <taxon>Arthropoda</taxon>
        <taxon>Crustacea</taxon>
        <taxon>Multicrustacea</taxon>
        <taxon>Malacostraca</taxon>
        <taxon>Eumalacostraca</taxon>
        <taxon>Eucarida</taxon>
        <taxon>Decapoda</taxon>
        <taxon>Pleocyemata</taxon>
        <taxon>Caridea</taxon>
        <taxon>Atyoidea</taxon>
        <taxon>Atyidae</taxon>
        <taxon>Halocaridina</taxon>
    </lineage>
</organism>
<dbReference type="AlphaFoldDB" id="A0AAN8X0W4"/>
<evidence type="ECO:0000313" key="2">
    <source>
        <dbReference type="Proteomes" id="UP001381693"/>
    </source>
</evidence>
<accession>A0AAN8X0W4</accession>
<name>A0AAN8X0W4_HALRR</name>
<reference evidence="1 2" key="1">
    <citation type="submission" date="2023-11" db="EMBL/GenBank/DDBJ databases">
        <title>Halocaridina rubra genome assembly.</title>
        <authorList>
            <person name="Smith C."/>
        </authorList>
    </citation>
    <scope>NUCLEOTIDE SEQUENCE [LARGE SCALE GENOMIC DNA]</scope>
    <source>
        <strain evidence="1">EP-1</strain>
        <tissue evidence="1">Whole</tissue>
    </source>
</reference>
<dbReference type="Proteomes" id="UP001381693">
    <property type="component" value="Unassembled WGS sequence"/>
</dbReference>